<dbReference type="Gene3D" id="3.80.10.10">
    <property type="entry name" value="Ribonuclease Inhibitor"/>
    <property type="match status" value="1"/>
</dbReference>
<dbReference type="EMBL" id="CAUYUJ010001358">
    <property type="protein sequence ID" value="CAK0795521.1"/>
    <property type="molecule type" value="Genomic_DNA"/>
</dbReference>
<protein>
    <submittedName>
        <fullName evidence="1">Uncharacterized protein</fullName>
    </submittedName>
</protein>
<evidence type="ECO:0000313" key="1">
    <source>
        <dbReference type="EMBL" id="CAK0795521.1"/>
    </source>
</evidence>
<sequence>MGSLSLKLGSPSVTASGVESLADALGGLRGLCSLRLSLQRCRTIGCRGAGALAARLGELPRLAELELDATQGGVGAAGRGSLDALADGLRARGVLARCCHGGSGSSSSRRR</sequence>
<dbReference type="SUPFAM" id="SSF52047">
    <property type="entry name" value="RNI-like"/>
    <property type="match status" value="1"/>
</dbReference>
<reference evidence="1" key="1">
    <citation type="submission" date="2023-10" db="EMBL/GenBank/DDBJ databases">
        <authorList>
            <person name="Chen Y."/>
            <person name="Shah S."/>
            <person name="Dougan E. K."/>
            <person name="Thang M."/>
            <person name="Chan C."/>
        </authorList>
    </citation>
    <scope>NUCLEOTIDE SEQUENCE [LARGE SCALE GENOMIC DNA]</scope>
</reference>
<evidence type="ECO:0000313" key="2">
    <source>
        <dbReference type="Proteomes" id="UP001189429"/>
    </source>
</evidence>
<proteinExistence type="predicted"/>
<organism evidence="1 2">
    <name type="scientific">Prorocentrum cordatum</name>
    <dbReference type="NCBI Taxonomy" id="2364126"/>
    <lineage>
        <taxon>Eukaryota</taxon>
        <taxon>Sar</taxon>
        <taxon>Alveolata</taxon>
        <taxon>Dinophyceae</taxon>
        <taxon>Prorocentrales</taxon>
        <taxon>Prorocentraceae</taxon>
        <taxon>Prorocentrum</taxon>
    </lineage>
</organism>
<comment type="caution">
    <text evidence="1">The sequence shown here is derived from an EMBL/GenBank/DDBJ whole genome shotgun (WGS) entry which is preliminary data.</text>
</comment>
<gene>
    <name evidence="1" type="ORF">PCOR1329_LOCUS5179</name>
</gene>
<name>A0ABN9PRD7_9DINO</name>
<dbReference type="Proteomes" id="UP001189429">
    <property type="component" value="Unassembled WGS sequence"/>
</dbReference>
<keyword evidence="2" id="KW-1185">Reference proteome</keyword>
<accession>A0ABN9PRD7</accession>
<dbReference type="InterPro" id="IPR032675">
    <property type="entry name" value="LRR_dom_sf"/>
</dbReference>